<dbReference type="GO" id="GO:0046872">
    <property type="term" value="F:metal ion binding"/>
    <property type="evidence" value="ECO:0007669"/>
    <property type="project" value="UniProtKB-KW"/>
</dbReference>
<dbReference type="OMA" id="LMSRWRV"/>
<dbReference type="AlphaFoldDB" id="B4LTS5"/>
<evidence type="ECO:0000256" key="7">
    <source>
        <dbReference type="ARBA" id="ARBA00023242"/>
    </source>
</evidence>
<comment type="subcellular location">
    <subcellularLocation>
        <location evidence="2">Nucleus</location>
    </subcellularLocation>
</comment>
<dbReference type="Proteomes" id="UP000008792">
    <property type="component" value="Unassembled WGS sequence"/>
</dbReference>
<dbReference type="PANTHER" id="PTHR22930">
    <property type="match status" value="1"/>
</dbReference>
<evidence type="ECO:0000259" key="9">
    <source>
        <dbReference type="Pfam" id="PF13359"/>
    </source>
</evidence>
<dbReference type="eggNOG" id="KOG4585">
    <property type="taxonomic scope" value="Eukaryota"/>
</dbReference>
<evidence type="ECO:0000256" key="8">
    <source>
        <dbReference type="SAM" id="MobiDB-lite"/>
    </source>
</evidence>
<name>B4LTS5_DROVI</name>
<protein>
    <recommendedName>
        <fullName evidence="9">DDE Tnp4 domain-containing protein</fullName>
    </recommendedName>
</protein>
<dbReference type="HOGENOM" id="CLU_630495_0_0_1"/>
<feature type="region of interest" description="Disordered" evidence="8">
    <location>
        <begin position="31"/>
        <end position="57"/>
    </location>
</feature>
<keyword evidence="4" id="KW-0540">Nuclease</keyword>
<evidence type="ECO:0000313" key="10">
    <source>
        <dbReference type="EMBL" id="EDW63976.1"/>
    </source>
</evidence>
<evidence type="ECO:0000256" key="3">
    <source>
        <dbReference type="ARBA" id="ARBA00006958"/>
    </source>
</evidence>
<dbReference type="Pfam" id="PF13359">
    <property type="entry name" value="DDE_Tnp_4"/>
    <property type="match status" value="1"/>
</dbReference>
<proteinExistence type="inferred from homology"/>
<comment type="similarity">
    <text evidence="3">Belongs to the HARBI1 family.</text>
</comment>
<dbReference type="GO" id="GO:0004518">
    <property type="term" value="F:nuclease activity"/>
    <property type="evidence" value="ECO:0007669"/>
    <property type="project" value="UniProtKB-KW"/>
</dbReference>
<comment type="cofactor">
    <cofactor evidence="1">
        <name>a divalent metal cation</name>
        <dbReference type="ChEBI" id="CHEBI:60240"/>
    </cofactor>
</comment>
<dbReference type="InterPro" id="IPR045249">
    <property type="entry name" value="HARBI1-like"/>
</dbReference>
<keyword evidence="11" id="KW-1185">Reference proteome</keyword>
<reference evidence="10 11" key="1">
    <citation type="journal article" date="2007" name="Nature">
        <title>Evolution of genes and genomes on the Drosophila phylogeny.</title>
        <authorList>
            <consortium name="Drosophila 12 Genomes Consortium"/>
            <person name="Clark A.G."/>
            <person name="Eisen M.B."/>
            <person name="Smith D.R."/>
            <person name="Bergman C.M."/>
            <person name="Oliver B."/>
            <person name="Markow T.A."/>
            <person name="Kaufman T.C."/>
            <person name="Kellis M."/>
            <person name="Gelbart W."/>
            <person name="Iyer V.N."/>
            <person name="Pollard D.A."/>
            <person name="Sackton T.B."/>
            <person name="Larracuente A.M."/>
            <person name="Singh N.D."/>
            <person name="Abad J.P."/>
            <person name="Abt D.N."/>
            <person name="Adryan B."/>
            <person name="Aguade M."/>
            <person name="Akashi H."/>
            <person name="Anderson W.W."/>
            <person name="Aquadro C.F."/>
            <person name="Ardell D.H."/>
            <person name="Arguello R."/>
            <person name="Artieri C.G."/>
            <person name="Barbash D.A."/>
            <person name="Barker D."/>
            <person name="Barsanti P."/>
            <person name="Batterham P."/>
            <person name="Batzoglou S."/>
            <person name="Begun D."/>
            <person name="Bhutkar A."/>
            <person name="Blanco E."/>
            <person name="Bosak S.A."/>
            <person name="Bradley R.K."/>
            <person name="Brand A.D."/>
            <person name="Brent M.R."/>
            <person name="Brooks A.N."/>
            <person name="Brown R.H."/>
            <person name="Butlin R.K."/>
            <person name="Caggese C."/>
            <person name="Calvi B.R."/>
            <person name="Bernardo de Carvalho A."/>
            <person name="Caspi A."/>
            <person name="Castrezana S."/>
            <person name="Celniker S.E."/>
            <person name="Chang J.L."/>
            <person name="Chapple C."/>
            <person name="Chatterji S."/>
            <person name="Chinwalla A."/>
            <person name="Civetta A."/>
            <person name="Clifton S.W."/>
            <person name="Comeron J.M."/>
            <person name="Costello J.C."/>
            <person name="Coyne J.A."/>
            <person name="Daub J."/>
            <person name="David R.G."/>
            <person name="Delcher A.L."/>
            <person name="Delehaunty K."/>
            <person name="Do C.B."/>
            <person name="Ebling H."/>
            <person name="Edwards K."/>
            <person name="Eickbush T."/>
            <person name="Evans J.D."/>
            <person name="Filipski A."/>
            <person name="Findeiss S."/>
            <person name="Freyhult E."/>
            <person name="Fulton L."/>
            <person name="Fulton R."/>
            <person name="Garcia A.C."/>
            <person name="Gardiner A."/>
            <person name="Garfield D.A."/>
            <person name="Garvin B.E."/>
            <person name="Gibson G."/>
            <person name="Gilbert D."/>
            <person name="Gnerre S."/>
            <person name="Godfrey J."/>
            <person name="Good R."/>
            <person name="Gotea V."/>
            <person name="Gravely B."/>
            <person name="Greenberg A.J."/>
            <person name="Griffiths-Jones S."/>
            <person name="Gross S."/>
            <person name="Guigo R."/>
            <person name="Gustafson E.A."/>
            <person name="Haerty W."/>
            <person name="Hahn M.W."/>
            <person name="Halligan D.L."/>
            <person name="Halpern A.L."/>
            <person name="Halter G.M."/>
            <person name="Han M.V."/>
            <person name="Heger A."/>
            <person name="Hillier L."/>
            <person name="Hinrichs A.S."/>
            <person name="Holmes I."/>
            <person name="Hoskins R.A."/>
            <person name="Hubisz M.J."/>
            <person name="Hultmark D."/>
            <person name="Huntley M.A."/>
            <person name="Jaffe D.B."/>
            <person name="Jagadeeshan S."/>
            <person name="Jeck W.R."/>
            <person name="Johnson J."/>
            <person name="Jones C.D."/>
            <person name="Jordan W.C."/>
            <person name="Karpen G.H."/>
            <person name="Kataoka E."/>
            <person name="Keightley P.D."/>
            <person name="Kheradpour P."/>
            <person name="Kirkness E.F."/>
            <person name="Koerich L.B."/>
            <person name="Kristiansen K."/>
            <person name="Kudrna D."/>
            <person name="Kulathinal R.J."/>
            <person name="Kumar S."/>
            <person name="Kwok R."/>
            <person name="Lander E."/>
            <person name="Langley C.H."/>
            <person name="Lapoint R."/>
            <person name="Lazzaro B.P."/>
            <person name="Lee S.J."/>
            <person name="Levesque L."/>
            <person name="Li R."/>
            <person name="Lin C.F."/>
            <person name="Lin M.F."/>
            <person name="Lindblad-Toh K."/>
            <person name="Llopart A."/>
            <person name="Long M."/>
            <person name="Low L."/>
            <person name="Lozovsky E."/>
            <person name="Lu J."/>
            <person name="Luo M."/>
            <person name="Machado C.A."/>
            <person name="Makalowski W."/>
            <person name="Marzo M."/>
            <person name="Matsuda M."/>
            <person name="Matzkin L."/>
            <person name="McAllister B."/>
            <person name="McBride C.S."/>
            <person name="McKernan B."/>
            <person name="McKernan K."/>
            <person name="Mendez-Lago M."/>
            <person name="Minx P."/>
            <person name="Mollenhauer M.U."/>
            <person name="Montooth K."/>
            <person name="Mount S.M."/>
            <person name="Mu X."/>
            <person name="Myers E."/>
            <person name="Negre B."/>
            <person name="Newfeld S."/>
            <person name="Nielsen R."/>
            <person name="Noor M.A."/>
            <person name="O'Grady P."/>
            <person name="Pachter L."/>
            <person name="Papaceit M."/>
            <person name="Parisi M.J."/>
            <person name="Parisi M."/>
            <person name="Parts L."/>
            <person name="Pedersen J.S."/>
            <person name="Pesole G."/>
            <person name="Phillippy A.M."/>
            <person name="Ponting C.P."/>
            <person name="Pop M."/>
            <person name="Porcelli D."/>
            <person name="Powell J.R."/>
            <person name="Prohaska S."/>
            <person name="Pruitt K."/>
            <person name="Puig M."/>
            <person name="Quesneville H."/>
            <person name="Ram K.R."/>
            <person name="Rand D."/>
            <person name="Rasmussen M.D."/>
            <person name="Reed L.K."/>
            <person name="Reenan R."/>
            <person name="Reily A."/>
            <person name="Remington K.A."/>
            <person name="Rieger T.T."/>
            <person name="Ritchie M.G."/>
            <person name="Robin C."/>
            <person name="Rogers Y.H."/>
            <person name="Rohde C."/>
            <person name="Rozas J."/>
            <person name="Rubenfield M.J."/>
            <person name="Ruiz A."/>
            <person name="Russo S."/>
            <person name="Salzberg S.L."/>
            <person name="Sanchez-Gracia A."/>
            <person name="Saranga D.J."/>
            <person name="Sato H."/>
            <person name="Schaeffer S.W."/>
            <person name="Schatz M.C."/>
            <person name="Schlenke T."/>
            <person name="Schwartz R."/>
            <person name="Segarra C."/>
            <person name="Singh R.S."/>
            <person name="Sirot L."/>
            <person name="Sirota M."/>
            <person name="Sisneros N.B."/>
            <person name="Smith C.D."/>
            <person name="Smith T.F."/>
            <person name="Spieth J."/>
            <person name="Stage D.E."/>
            <person name="Stark A."/>
            <person name="Stephan W."/>
            <person name="Strausberg R.L."/>
            <person name="Strempel S."/>
            <person name="Sturgill D."/>
            <person name="Sutton G."/>
            <person name="Sutton G.G."/>
            <person name="Tao W."/>
            <person name="Teichmann S."/>
            <person name="Tobari Y.N."/>
            <person name="Tomimura Y."/>
            <person name="Tsolas J.M."/>
            <person name="Valente V.L."/>
            <person name="Venter E."/>
            <person name="Venter J.C."/>
            <person name="Vicario S."/>
            <person name="Vieira F.G."/>
            <person name="Vilella A.J."/>
            <person name="Villasante A."/>
            <person name="Walenz B."/>
            <person name="Wang J."/>
            <person name="Wasserman M."/>
            <person name="Watts T."/>
            <person name="Wilson D."/>
            <person name="Wilson R.K."/>
            <person name="Wing R.A."/>
            <person name="Wolfner M.F."/>
            <person name="Wong A."/>
            <person name="Wong G.K."/>
            <person name="Wu C.I."/>
            <person name="Wu G."/>
            <person name="Yamamoto D."/>
            <person name="Yang H.P."/>
            <person name="Yang S.P."/>
            <person name="Yorke J.A."/>
            <person name="Yoshida K."/>
            <person name="Zdobnov E."/>
            <person name="Zhang P."/>
            <person name="Zhang Y."/>
            <person name="Zimin A.V."/>
            <person name="Baldwin J."/>
            <person name="Abdouelleil A."/>
            <person name="Abdulkadir J."/>
            <person name="Abebe A."/>
            <person name="Abera B."/>
            <person name="Abreu J."/>
            <person name="Acer S.C."/>
            <person name="Aftuck L."/>
            <person name="Alexander A."/>
            <person name="An P."/>
            <person name="Anderson E."/>
            <person name="Anderson S."/>
            <person name="Arachi H."/>
            <person name="Azer M."/>
            <person name="Bachantsang P."/>
            <person name="Barry A."/>
            <person name="Bayul T."/>
            <person name="Berlin A."/>
            <person name="Bessette D."/>
            <person name="Bloom T."/>
            <person name="Blye J."/>
            <person name="Boguslavskiy L."/>
            <person name="Bonnet C."/>
            <person name="Boukhgalter B."/>
            <person name="Bourzgui I."/>
            <person name="Brown A."/>
            <person name="Cahill P."/>
            <person name="Channer S."/>
            <person name="Cheshatsang Y."/>
            <person name="Chuda L."/>
            <person name="Citroen M."/>
            <person name="Collymore A."/>
            <person name="Cooke P."/>
            <person name="Costello M."/>
            <person name="D'Aco K."/>
            <person name="Daza R."/>
            <person name="De Haan G."/>
            <person name="DeGray S."/>
            <person name="DeMaso C."/>
            <person name="Dhargay N."/>
            <person name="Dooley K."/>
            <person name="Dooley E."/>
            <person name="Doricent M."/>
            <person name="Dorje P."/>
            <person name="Dorjee K."/>
            <person name="Dupes A."/>
            <person name="Elong R."/>
            <person name="Falk J."/>
            <person name="Farina A."/>
            <person name="Faro S."/>
            <person name="Ferguson D."/>
            <person name="Fisher S."/>
            <person name="Foley C.D."/>
            <person name="Franke A."/>
            <person name="Friedrich D."/>
            <person name="Gadbois L."/>
            <person name="Gearin G."/>
            <person name="Gearin C.R."/>
            <person name="Giannoukos G."/>
            <person name="Goode T."/>
            <person name="Graham J."/>
            <person name="Grandbois E."/>
            <person name="Grewal S."/>
            <person name="Gyaltsen K."/>
            <person name="Hafez N."/>
            <person name="Hagos B."/>
            <person name="Hall J."/>
            <person name="Henson C."/>
            <person name="Hollinger A."/>
            <person name="Honan T."/>
            <person name="Huard M.D."/>
            <person name="Hughes L."/>
            <person name="Hurhula B."/>
            <person name="Husby M.E."/>
            <person name="Kamat A."/>
            <person name="Kanga B."/>
            <person name="Kashin S."/>
            <person name="Khazanovich D."/>
            <person name="Kisner P."/>
            <person name="Lance K."/>
            <person name="Lara M."/>
            <person name="Lee W."/>
            <person name="Lennon N."/>
            <person name="Letendre F."/>
            <person name="LeVine R."/>
            <person name="Lipovsky A."/>
            <person name="Liu X."/>
            <person name="Liu J."/>
            <person name="Liu S."/>
            <person name="Lokyitsang T."/>
            <person name="Lokyitsang Y."/>
            <person name="Lubonja R."/>
            <person name="Lui A."/>
            <person name="MacDonald P."/>
            <person name="Magnisalis V."/>
            <person name="Maru K."/>
            <person name="Matthews C."/>
            <person name="McCusker W."/>
            <person name="McDonough S."/>
            <person name="Mehta T."/>
            <person name="Meldrim J."/>
            <person name="Meneus L."/>
            <person name="Mihai O."/>
            <person name="Mihalev A."/>
            <person name="Mihova T."/>
            <person name="Mittelman R."/>
            <person name="Mlenga V."/>
            <person name="Montmayeur A."/>
            <person name="Mulrain L."/>
            <person name="Navidi A."/>
            <person name="Naylor J."/>
            <person name="Negash T."/>
            <person name="Nguyen T."/>
            <person name="Nguyen N."/>
            <person name="Nicol R."/>
            <person name="Norbu C."/>
            <person name="Norbu N."/>
            <person name="Novod N."/>
            <person name="O'Neill B."/>
            <person name="Osman S."/>
            <person name="Markiewicz E."/>
            <person name="Oyono O.L."/>
            <person name="Patti C."/>
            <person name="Phunkhang P."/>
            <person name="Pierre F."/>
            <person name="Priest M."/>
            <person name="Raghuraman S."/>
            <person name="Rege F."/>
            <person name="Reyes R."/>
            <person name="Rise C."/>
            <person name="Rogov P."/>
            <person name="Ross K."/>
            <person name="Ryan E."/>
            <person name="Settipalli S."/>
            <person name="Shea T."/>
            <person name="Sherpa N."/>
            <person name="Shi L."/>
            <person name="Shih D."/>
            <person name="Sparrow T."/>
            <person name="Spaulding J."/>
            <person name="Stalker J."/>
            <person name="Stange-Thomann N."/>
            <person name="Stavropoulos S."/>
            <person name="Stone C."/>
            <person name="Strader C."/>
            <person name="Tesfaye S."/>
            <person name="Thomson T."/>
            <person name="Thoulutsang Y."/>
            <person name="Thoulutsang D."/>
            <person name="Topham K."/>
            <person name="Topping I."/>
            <person name="Tsamla T."/>
            <person name="Vassiliev H."/>
            <person name="Vo A."/>
            <person name="Wangchuk T."/>
            <person name="Wangdi T."/>
            <person name="Weiand M."/>
            <person name="Wilkinson J."/>
            <person name="Wilson A."/>
            <person name="Yadav S."/>
            <person name="Young G."/>
            <person name="Yu Q."/>
            <person name="Zembek L."/>
            <person name="Zhong D."/>
            <person name="Zimmer A."/>
            <person name="Zwirko Z."/>
            <person name="Jaffe D.B."/>
            <person name="Alvarez P."/>
            <person name="Brockman W."/>
            <person name="Butler J."/>
            <person name="Chin C."/>
            <person name="Gnerre S."/>
            <person name="Grabherr M."/>
            <person name="Kleber M."/>
            <person name="Mauceli E."/>
            <person name="MacCallum I."/>
        </authorList>
    </citation>
    <scope>NUCLEOTIDE SEQUENCE [LARGE SCALE GENOMIC DNA]</scope>
    <source>
        <strain evidence="11">Tucson 15010-1051.87</strain>
    </source>
</reference>
<sequence>MDIKELHWLQQVVPLAYRALEVLAKWPKKRPWPSPLTEQGEETKSPPSKRRRTVVHAERSSNRKIWVKQENLSRDIDGLFATTFHTAHNQDEFRLRTGMTLQVFDMLFSLVGEQLNKNSIRRPIPPECRLFLTLVYLSNAERVLDLSKAFKMGSSTVRCIVQETSEVLWNTLAPAFLPQPNVEDWSNIVAGYQATWQVPHCLGAVDAKLLDISYKSENDMILLASCDANLNFTCLDIATVTDAVNNQLHWHQDFGAALLSQQLGDLLPAEPLPEAEQKTNFIYTFIAGASFPMLEHLVTPYVTQRLDQDQLHFNQHLSRALAGSIDKAFSVLMSRWRVLSLPLRQSPTNAEKIIRAAVVLHNFVKLHDETYCPASFLEEVPICPAKHKVPNEWLCSLPQPPVKCNATIQLRESMKKIAGCKLESKIVEALVDCVEWTAQ</sequence>
<dbReference type="PANTHER" id="PTHR22930:SF269">
    <property type="entry name" value="NUCLEASE HARBI1-LIKE PROTEIN"/>
    <property type="match status" value="1"/>
</dbReference>
<gene>
    <name evidence="10" type="primary">Dvir\GJ10253</name>
    <name evidence="10" type="ORF">Dvir_GJ10253</name>
</gene>
<organism evidence="10 11">
    <name type="scientific">Drosophila virilis</name>
    <name type="common">Fruit fly</name>
    <dbReference type="NCBI Taxonomy" id="7244"/>
    <lineage>
        <taxon>Eukaryota</taxon>
        <taxon>Metazoa</taxon>
        <taxon>Ecdysozoa</taxon>
        <taxon>Arthropoda</taxon>
        <taxon>Hexapoda</taxon>
        <taxon>Insecta</taxon>
        <taxon>Pterygota</taxon>
        <taxon>Neoptera</taxon>
        <taxon>Endopterygota</taxon>
        <taxon>Diptera</taxon>
        <taxon>Brachycera</taxon>
        <taxon>Muscomorpha</taxon>
        <taxon>Ephydroidea</taxon>
        <taxon>Drosophilidae</taxon>
        <taxon>Drosophila</taxon>
    </lineage>
</organism>
<evidence type="ECO:0000313" key="11">
    <source>
        <dbReference type="Proteomes" id="UP000008792"/>
    </source>
</evidence>
<evidence type="ECO:0000256" key="5">
    <source>
        <dbReference type="ARBA" id="ARBA00022723"/>
    </source>
</evidence>
<keyword evidence="6" id="KW-0378">Hydrolase</keyword>
<dbReference type="EMBL" id="CH940649">
    <property type="protein sequence ID" value="EDW63976.1"/>
    <property type="molecule type" value="Genomic_DNA"/>
</dbReference>
<dbReference type="InParanoid" id="B4LTS5"/>
<evidence type="ECO:0000256" key="2">
    <source>
        <dbReference type="ARBA" id="ARBA00004123"/>
    </source>
</evidence>
<dbReference type="GO" id="GO:0005634">
    <property type="term" value="C:nucleus"/>
    <property type="evidence" value="ECO:0007669"/>
    <property type="project" value="UniProtKB-SubCell"/>
</dbReference>
<dbReference type="GO" id="GO:0016787">
    <property type="term" value="F:hydrolase activity"/>
    <property type="evidence" value="ECO:0007669"/>
    <property type="project" value="UniProtKB-KW"/>
</dbReference>
<accession>B4LTS5</accession>
<dbReference type="OrthoDB" id="6627079at2759"/>
<evidence type="ECO:0000256" key="6">
    <source>
        <dbReference type="ARBA" id="ARBA00022801"/>
    </source>
</evidence>
<dbReference type="KEGG" id="dvi:6628665"/>
<feature type="domain" description="DDE Tnp4" evidence="9">
    <location>
        <begin position="213"/>
        <end position="362"/>
    </location>
</feature>
<evidence type="ECO:0000256" key="1">
    <source>
        <dbReference type="ARBA" id="ARBA00001968"/>
    </source>
</evidence>
<keyword evidence="7" id="KW-0539">Nucleus</keyword>
<keyword evidence="5" id="KW-0479">Metal-binding</keyword>
<dbReference type="PhylomeDB" id="B4LTS5"/>
<dbReference type="InterPro" id="IPR027806">
    <property type="entry name" value="HARBI1_dom"/>
</dbReference>
<evidence type="ECO:0000256" key="4">
    <source>
        <dbReference type="ARBA" id="ARBA00022722"/>
    </source>
</evidence>